<dbReference type="InterPro" id="IPR036236">
    <property type="entry name" value="Znf_C2H2_sf"/>
</dbReference>
<dbReference type="GO" id="GO:0008270">
    <property type="term" value="F:zinc ion binding"/>
    <property type="evidence" value="ECO:0007669"/>
    <property type="project" value="UniProtKB-KW"/>
</dbReference>
<dbReference type="PANTHER" id="PTHR34396:SF25">
    <property type="entry name" value="BOUNDARY ELEMENT ASSOCIATED FACTOR"/>
    <property type="match status" value="1"/>
</dbReference>
<keyword evidence="1" id="KW-0479">Metal-binding</keyword>
<dbReference type="Proteomes" id="UP000289738">
    <property type="component" value="Chromosome A09"/>
</dbReference>
<dbReference type="Pfam" id="PF02892">
    <property type="entry name" value="zf-BED"/>
    <property type="match status" value="1"/>
</dbReference>
<evidence type="ECO:0000256" key="3">
    <source>
        <dbReference type="ARBA" id="ARBA00022833"/>
    </source>
</evidence>
<feature type="domain" description="BED-type" evidence="6">
    <location>
        <begin position="11"/>
        <end position="69"/>
    </location>
</feature>
<evidence type="ECO:0000313" key="7">
    <source>
        <dbReference type="EMBL" id="RYR37700.1"/>
    </source>
</evidence>
<evidence type="ECO:0000256" key="2">
    <source>
        <dbReference type="ARBA" id="ARBA00022771"/>
    </source>
</evidence>
<evidence type="ECO:0000256" key="5">
    <source>
        <dbReference type="SAM" id="MobiDB-lite"/>
    </source>
</evidence>
<evidence type="ECO:0000313" key="8">
    <source>
        <dbReference type="Proteomes" id="UP000289738"/>
    </source>
</evidence>
<dbReference type="SMART" id="SM00614">
    <property type="entry name" value="ZnF_BED"/>
    <property type="match status" value="1"/>
</dbReference>
<name>A0A445BG89_ARAHY</name>
<reference evidence="7 8" key="1">
    <citation type="submission" date="2019-01" db="EMBL/GenBank/DDBJ databases">
        <title>Sequencing of cultivated peanut Arachis hypogaea provides insights into genome evolution and oil improvement.</title>
        <authorList>
            <person name="Chen X."/>
        </authorList>
    </citation>
    <scope>NUCLEOTIDE SEQUENCE [LARGE SCALE GENOMIC DNA]</scope>
    <source>
        <strain evidence="8">cv. Fuhuasheng</strain>
        <tissue evidence="7">Leaves</tissue>
    </source>
</reference>
<protein>
    <recommendedName>
        <fullName evidence="6">BED-type domain-containing protein</fullName>
    </recommendedName>
</protein>
<dbReference type="AlphaFoldDB" id="A0A445BG89"/>
<dbReference type="GO" id="GO:1990837">
    <property type="term" value="F:sequence-specific double-stranded DNA binding"/>
    <property type="evidence" value="ECO:0007669"/>
    <property type="project" value="TreeGrafter"/>
</dbReference>
<keyword evidence="2 4" id="KW-0863">Zinc-finger</keyword>
<dbReference type="PROSITE" id="PS50808">
    <property type="entry name" value="ZF_BED"/>
    <property type="match status" value="1"/>
</dbReference>
<dbReference type="InterPro" id="IPR053031">
    <property type="entry name" value="Cuticle_assoc_protein"/>
</dbReference>
<dbReference type="InterPro" id="IPR003656">
    <property type="entry name" value="Znf_BED"/>
</dbReference>
<dbReference type="PANTHER" id="PTHR34396">
    <property type="entry name" value="OS03G0264950 PROTEIN-RELATED"/>
    <property type="match status" value="1"/>
</dbReference>
<feature type="region of interest" description="Disordered" evidence="5">
    <location>
        <begin position="70"/>
        <end position="103"/>
    </location>
</feature>
<keyword evidence="3" id="KW-0862">Zinc</keyword>
<dbReference type="GO" id="GO:0005634">
    <property type="term" value="C:nucleus"/>
    <property type="evidence" value="ECO:0007669"/>
    <property type="project" value="TreeGrafter"/>
</dbReference>
<accession>A0A445BG89</accession>
<evidence type="ECO:0000256" key="4">
    <source>
        <dbReference type="PROSITE-ProRule" id="PRU00027"/>
    </source>
</evidence>
<sequence length="103" mass="11315">MKILKRKKTKATTSDVWRYFAKLGPGDDGIDRAQCDGCKQKFKAGGKQYGTSTLKRHLDRCVKIDFEDIGEGEGEDVNPQGARRGGVSTSGSDSNFVDLEIDN</sequence>
<gene>
    <name evidence="7" type="ORF">Ahy_A09g042577</name>
</gene>
<comment type="caution">
    <text evidence="7">The sequence shown here is derived from an EMBL/GenBank/DDBJ whole genome shotgun (WGS) entry which is preliminary data.</text>
</comment>
<dbReference type="EMBL" id="SDMP01000009">
    <property type="protein sequence ID" value="RYR37700.1"/>
    <property type="molecule type" value="Genomic_DNA"/>
</dbReference>
<proteinExistence type="predicted"/>
<evidence type="ECO:0000256" key="1">
    <source>
        <dbReference type="ARBA" id="ARBA00022723"/>
    </source>
</evidence>
<keyword evidence="8" id="KW-1185">Reference proteome</keyword>
<dbReference type="GO" id="GO:0006357">
    <property type="term" value="P:regulation of transcription by RNA polymerase II"/>
    <property type="evidence" value="ECO:0007669"/>
    <property type="project" value="TreeGrafter"/>
</dbReference>
<organism evidence="7 8">
    <name type="scientific">Arachis hypogaea</name>
    <name type="common">Peanut</name>
    <dbReference type="NCBI Taxonomy" id="3818"/>
    <lineage>
        <taxon>Eukaryota</taxon>
        <taxon>Viridiplantae</taxon>
        <taxon>Streptophyta</taxon>
        <taxon>Embryophyta</taxon>
        <taxon>Tracheophyta</taxon>
        <taxon>Spermatophyta</taxon>
        <taxon>Magnoliopsida</taxon>
        <taxon>eudicotyledons</taxon>
        <taxon>Gunneridae</taxon>
        <taxon>Pentapetalae</taxon>
        <taxon>rosids</taxon>
        <taxon>fabids</taxon>
        <taxon>Fabales</taxon>
        <taxon>Fabaceae</taxon>
        <taxon>Papilionoideae</taxon>
        <taxon>50 kb inversion clade</taxon>
        <taxon>dalbergioids sensu lato</taxon>
        <taxon>Dalbergieae</taxon>
        <taxon>Pterocarpus clade</taxon>
        <taxon>Arachis</taxon>
    </lineage>
</organism>
<dbReference type="SUPFAM" id="SSF57667">
    <property type="entry name" value="beta-beta-alpha zinc fingers"/>
    <property type="match status" value="1"/>
</dbReference>
<evidence type="ECO:0000259" key="6">
    <source>
        <dbReference type="PROSITE" id="PS50808"/>
    </source>
</evidence>